<dbReference type="InterPro" id="IPR043128">
    <property type="entry name" value="Rev_trsase/Diguanyl_cyclase"/>
</dbReference>
<comment type="caution">
    <text evidence="1">The sequence shown here is derived from an EMBL/GenBank/DDBJ whole genome shotgun (WGS) entry which is preliminary data.</text>
</comment>
<reference evidence="2" key="1">
    <citation type="journal article" date="2019" name="Int. J. Syst. Evol. Microbiol.">
        <title>The Global Catalogue of Microorganisms (GCM) 10K type strain sequencing project: providing services to taxonomists for standard genome sequencing and annotation.</title>
        <authorList>
            <consortium name="The Broad Institute Genomics Platform"/>
            <consortium name="The Broad Institute Genome Sequencing Center for Infectious Disease"/>
            <person name="Wu L."/>
            <person name="Ma J."/>
        </authorList>
    </citation>
    <scope>NUCLEOTIDE SEQUENCE [LARGE SCALE GENOMIC DNA]</scope>
    <source>
        <strain evidence="2">JCM 18514</strain>
    </source>
</reference>
<dbReference type="Gene3D" id="3.30.70.270">
    <property type="match status" value="1"/>
</dbReference>
<evidence type="ECO:0000313" key="2">
    <source>
        <dbReference type="Proteomes" id="UP001500200"/>
    </source>
</evidence>
<organism evidence="1 2">
    <name type="scientific">Arthrobacter gyeryongensis</name>
    <dbReference type="NCBI Taxonomy" id="1650592"/>
    <lineage>
        <taxon>Bacteria</taxon>
        <taxon>Bacillati</taxon>
        <taxon>Actinomycetota</taxon>
        <taxon>Actinomycetes</taxon>
        <taxon>Micrococcales</taxon>
        <taxon>Micrococcaceae</taxon>
        <taxon>Arthrobacter</taxon>
    </lineage>
</organism>
<dbReference type="EMBL" id="BAABKK010000030">
    <property type="protein sequence ID" value="GAA5199807.1"/>
    <property type="molecule type" value="Genomic_DNA"/>
</dbReference>
<proteinExistence type="predicted"/>
<keyword evidence="2" id="KW-1185">Reference proteome</keyword>
<dbReference type="Proteomes" id="UP001500200">
    <property type="component" value="Unassembled WGS sequence"/>
</dbReference>
<protein>
    <recommendedName>
        <fullName evidence="3">GGDEF domain-containing protein</fullName>
    </recommendedName>
</protein>
<sequence>MVQTSRITVSYGIATSTNTADLTAMIAAADSAPYQAKNLDRFFQMV</sequence>
<dbReference type="InterPro" id="IPR029787">
    <property type="entry name" value="Nucleotide_cyclase"/>
</dbReference>
<accession>A0ABP9SR90</accession>
<evidence type="ECO:0000313" key="1">
    <source>
        <dbReference type="EMBL" id="GAA5199807.1"/>
    </source>
</evidence>
<gene>
    <name evidence="1" type="ORF">GCM10023346_40430</name>
</gene>
<evidence type="ECO:0008006" key="3">
    <source>
        <dbReference type="Google" id="ProtNLM"/>
    </source>
</evidence>
<name>A0ABP9SR90_9MICC</name>
<dbReference type="SUPFAM" id="SSF55073">
    <property type="entry name" value="Nucleotide cyclase"/>
    <property type="match status" value="1"/>
</dbReference>